<feature type="transmembrane region" description="Helical" evidence="1">
    <location>
        <begin position="20"/>
        <end position="40"/>
    </location>
</feature>
<evidence type="ECO:0000313" key="3">
    <source>
        <dbReference type="Proteomes" id="UP000779049"/>
    </source>
</evidence>
<sequence>MKAKKGDAGYIRTQKRRRTFYTTFLFAVSIAVFLTGYFTTHTRNNVLTIVAVLGCLPAAKAAVGLIILLPYHTIDEKKQILLREKAPLITVAYDLVITSREKIMPIDVIAISGHLVCGYVSRTKVDLAYTEKYIKTTLKENHYDKMTVKLFTDYNAFLGRAEGMNNIEAVEKPENHRIEESIKDILLNIAI</sequence>
<keyword evidence="1" id="KW-1133">Transmembrane helix</keyword>
<dbReference type="Proteomes" id="UP000779049">
    <property type="component" value="Unassembled WGS sequence"/>
</dbReference>
<keyword evidence="1" id="KW-0472">Membrane</keyword>
<keyword evidence="3" id="KW-1185">Reference proteome</keyword>
<evidence type="ECO:0000256" key="1">
    <source>
        <dbReference type="SAM" id="Phobius"/>
    </source>
</evidence>
<accession>A0ABS7L8B6</accession>
<protein>
    <submittedName>
        <fullName evidence="2">Uncharacterized protein</fullName>
    </submittedName>
</protein>
<feature type="transmembrane region" description="Helical" evidence="1">
    <location>
        <begin position="46"/>
        <end position="69"/>
    </location>
</feature>
<proteinExistence type="predicted"/>
<name>A0ABS7L8B6_9FIRM</name>
<reference evidence="2 3" key="1">
    <citation type="journal article" date="2020" name="New Microbes New Infect">
        <title>Sellimonas caecigallum sp. nov., description and genome sequence of a new member of the Sellimonas genus isolated from the cecum of feral chicken.</title>
        <authorList>
            <person name="Wongkuna S."/>
            <person name="Ghimire S."/>
            <person name="Antony L."/>
            <person name="Chankhamhaengdecha S."/>
            <person name="Janvilisri T."/>
            <person name="Scaria J."/>
        </authorList>
    </citation>
    <scope>NUCLEOTIDE SEQUENCE [LARGE SCALE GENOMIC DNA]</scope>
    <source>
        <strain evidence="2 3">SW451</strain>
    </source>
</reference>
<organism evidence="2 3">
    <name type="scientific">Sellimonas caecigallum</name>
    <dbReference type="NCBI Taxonomy" id="2592333"/>
    <lineage>
        <taxon>Bacteria</taxon>
        <taxon>Bacillati</taxon>
        <taxon>Bacillota</taxon>
        <taxon>Clostridia</taxon>
        <taxon>Lachnospirales</taxon>
        <taxon>Lachnospiraceae</taxon>
        <taxon>Sellimonas</taxon>
    </lineage>
</organism>
<dbReference type="EMBL" id="VIRV01000010">
    <property type="protein sequence ID" value="MBY0759035.1"/>
    <property type="molecule type" value="Genomic_DNA"/>
</dbReference>
<keyword evidence="1" id="KW-0812">Transmembrane</keyword>
<dbReference type="RefSeq" id="WP_087202619.1">
    <property type="nucleotide sequence ID" value="NZ_CP173660.1"/>
</dbReference>
<evidence type="ECO:0000313" key="2">
    <source>
        <dbReference type="EMBL" id="MBY0759035.1"/>
    </source>
</evidence>
<comment type="caution">
    <text evidence="2">The sequence shown here is derived from an EMBL/GenBank/DDBJ whole genome shotgun (WGS) entry which is preliminary data.</text>
</comment>
<gene>
    <name evidence="2" type="ORF">FLB61_08040</name>
</gene>